<feature type="transmembrane region" description="Helical" evidence="1">
    <location>
        <begin position="98"/>
        <end position="117"/>
    </location>
</feature>
<organism evidence="2 3">
    <name type="scientific">Nonomuraea composti</name>
    <dbReference type="NCBI Taxonomy" id="2720023"/>
    <lineage>
        <taxon>Bacteria</taxon>
        <taxon>Bacillati</taxon>
        <taxon>Actinomycetota</taxon>
        <taxon>Actinomycetes</taxon>
        <taxon>Streptosporangiales</taxon>
        <taxon>Streptosporangiaceae</taxon>
        <taxon>Nonomuraea</taxon>
    </lineage>
</organism>
<evidence type="ECO:0000256" key="1">
    <source>
        <dbReference type="SAM" id="Phobius"/>
    </source>
</evidence>
<dbReference type="PANTHER" id="PTHR34821:SF2">
    <property type="entry name" value="INNER MEMBRANE PROTEIN YDCZ"/>
    <property type="match status" value="1"/>
</dbReference>
<reference evidence="2 3" key="1">
    <citation type="submission" date="2020-03" db="EMBL/GenBank/DDBJ databases">
        <title>WGS of actinomycetes isolated from Thailand.</title>
        <authorList>
            <person name="Thawai C."/>
        </authorList>
    </citation>
    <scope>NUCLEOTIDE SEQUENCE [LARGE SCALE GENOMIC DNA]</scope>
    <source>
        <strain evidence="2 3">FMUSA5-5</strain>
    </source>
</reference>
<feature type="transmembrane region" description="Helical" evidence="1">
    <location>
        <begin position="23"/>
        <end position="44"/>
    </location>
</feature>
<dbReference type="EMBL" id="JAATEP010000001">
    <property type="protein sequence ID" value="NJP88235.1"/>
    <property type="molecule type" value="Genomic_DNA"/>
</dbReference>
<keyword evidence="1" id="KW-1133">Transmembrane helix</keyword>
<keyword evidence="3" id="KW-1185">Reference proteome</keyword>
<comment type="caution">
    <text evidence="2">The sequence shown here is derived from an EMBL/GenBank/DDBJ whole genome shotgun (WGS) entry which is preliminary data.</text>
</comment>
<evidence type="ECO:0000313" key="3">
    <source>
        <dbReference type="Proteomes" id="UP000696294"/>
    </source>
</evidence>
<sequence length="177" mass="18552">MHRHGTRWDRTGRRGRRAGARAVTGRALDWLLAIAGGVLLTLMTQTNAVLARHTDALYASWAAHAIGAVVALLLVLAIGRRRPPPRTGTDSPNRTPRWYYLGGIPGALVVVLSAVAVNSELALAGTIALMLTGQVVFGTAADRLGLLHTPRRRVTAMDLAVAGCVLAGSVLIVLGGA</sequence>
<feature type="transmembrane region" description="Helical" evidence="1">
    <location>
        <begin position="123"/>
        <end position="142"/>
    </location>
</feature>
<dbReference type="Proteomes" id="UP000696294">
    <property type="component" value="Unassembled WGS sequence"/>
</dbReference>
<keyword evidence="1" id="KW-0472">Membrane</keyword>
<feature type="transmembrane region" description="Helical" evidence="1">
    <location>
        <begin position="154"/>
        <end position="174"/>
    </location>
</feature>
<evidence type="ECO:0000313" key="2">
    <source>
        <dbReference type="EMBL" id="NJP88235.1"/>
    </source>
</evidence>
<keyword evidence="1" id="KW-0812">Transmembrane</keyword>
<proteinExistence type="predicted"/>
<dbReference type="Pfam" id="PF04657">
    <property type="entry name" value="DMT_YdcZ"/>
    <property type="match status" value="1"/>
</dbReference>
<dbReference type="PANTHER" id="PTHR34821">
    <property type="entry name" value="INNER MEMBRANE PROTEIN YDCZ"/>
    <property type="match status" value="1"/>
</dbReference>
<accession>A0ABX1AV54</accession>
<protein>
    <submittedName>
        <fullName evidence="2">EamA-like transporter family protein</fullName>
    </submittedName>
</protein>
<name>A0ABX1AV54_9ACTN</name>
<gene>
    <name evidence="2" type="ORF">HCN51_01975</name>
</gene>
<dbReference type="InterPro" id="IPR006750">
    <property type="entry name" value="YdcZ"/>
</dbReference>
<feature type="transmembrane region" description="Helical" evidence="1">
    <location>
        <begin position="56"/>
        <end position="78"/>
    </location>
</feature>